<feature type="region of interest" description="Disordered" evidence="1">
    <location>
        <begin position="1"/>
        <end position="24"/>
    </location>
</feature>
<reference evidence="2 3" key="1">
    <citation type="submission" date="2022-11" db="EMBL/GenBank/DDBJ databases">
        <title>Whole genome sequence of Eschrichtius robustus ER-17-0199.</title>
        <authorList>
            <person name="Bruniche-Olsen A."/>
            <person name="Black A.N."/>
            <person name="Fields C.J."/>
            <person name="Walden K."/>
            <person name="Dewoody J.A."/>
        </authorList>
    </citation>
    <scope>NUCLEOTIDE SEQUENCE [LARGE SCALE GENOMIC DNA]</scope>
    <source>
        <strain evidence="2">ER-17-0199</strain>
        <tissue evidence="2">Blubber</tissue>
    </source>
</reference>
<accession>A0AB34HSF6</accession>
<feature type="compositionally biased region" description="Polar residues" evidence="1">
    <location>
        <begin position="1"/>
        <end position="11"/>
    </location>
</feature>
<dbReference type="Proteomes" id="UP001159641">
    <property type="component" value="Unassembled WGS sequence"/>
</dbReference>
<dbReference type="EMBL" id="JAIQCJ010000850">
    <property type="protein sequence ID" value="KAJ8794369.1"/>
    <property type="molecule type" value="Genomic_DNA"/>
</dbReference>
<evidence type="ECO:0000256" key="1">
    <source>
        <dbReference type="SAM" id="MobiDB-lite"/>
    </source>
</evidence>
<protein>
    <submittedName>
        <fullName evidence="2">Uncharacterized protein</fullName>
    </submittedName>
</protein>
<name>A0AB34HSF6_ESCRO</name>
<organism evidence="2 3">
    <name type="scientific">Eschrichtius robustus</name>
    <name type="common">California gray whale</name>
    <name type="synonym">Eschrichtius gibbosus</name>
    <dbReference type="NCBI Taxonomy" id="9764"/>
    <lineage>
        <taxon>Eukaryota</taxon>
        <taxon>Metazoa</taxon>
        <taxon>Chordata</taxon>
        <taxon>Craniata</taxon>
        <taxon>Vertebrata</taxon>
        <taxon>Euteleostomi</taxon>
        <taxon>Mammalia</taxon>
        <taxon>Eutheria</taxon>
        <taxon>Laurasiatheria</taxon>
        <taxon>Artiodactyla</taxon>
        <taxon>Whippomorpha</taxon>
        <taxon>Cetacea</taxon>
        <taxon>Mysticeti</taxon>
        <taxon>Eschrichtiidae</taxon>
        <taxon>Eschrichtius</taxon>
    </lineage>
</organism>
<proteinExistence type="predicted"/>
<keyword evidence="3" id="KW-1185">Reference proteome</keyword>
<sequence>MLTTTLLTDPTKSGGRPDSTGGPVLPDRQFLVTDDDYMSKFQYLSLWLYLKIIQVKKTPSDRKMQGFRKSHQIKVDKTSGRHYGALGLQAEPSNNGFKIQVTPFQHVPQL</sequence>
<dbReference type="AlphaFoldDB" id="A0AB34HSF6"/>
<evidence type="ECO:0000313" key="3">
    <source>
        <dbReference type="Proteomes" id="UP001159641"/>
    </source>
</evidence>
<comment type="caution">
    <text evidence="2">The sequence shown here is derived from an EMBL/GenBank/DDBJ whole genome shotgun (WGS) entry which is preliminary data.</text>
</comment>
<evidence type="ECO:0000313" key="2">
    <source>
        <dbReference type="EMBL" id="KAJ8794369.1"/>
    </source>
</evidence>
<gene>
    <name evidence="2" type="ORF">J1605_003136</name>
</gene>